<name>A0A0F2MBJ4_SPOSC</name>
<organism evidence="2 3">
    <name type="scientific">Sporothrix schenckii 1099-18</name>
    <dbReference type="NCBI Taxonomy" id="1397361"/>
    <lineage>
        <taxon>Eukaryota</taxon>
        <taxon>Fungi</taxon>
        <taxon>Dikarya</taxon>
        <taxon>Ascomycota</taxon>
        <taxon>Pezizomycotina</taxon>
        <taxon>Sordariomycetes</taxon>
        <taxon>Sordariomycetidae</taxon>
        <taxon>Ophiostomatales</taxon>
        <taxon>Ophiostomataceae</taxon>
        <taxon>Sporothrix</taxon>
    </lineage>
</organism>
<protein>
    <submittedName>
        <fullName evidence="2">Uncharacterized protein</fullName>
    </submittedName>
</protein>
<dbReference type="VEuPathDB" id="FungiDB:SPSK_10487"/>
<dbReference type="KEGG" id="ssck:SPSK_10487"/>
<sequence>MEPNRIKSSGPIRKSSGHWPESYAAPESLDRSMQSGKHDAITACVTRAAAGELETDMCLSTIVRDAVRRCIEAQASNSLNGDEFVGKGRRQDA</sequence>
<accession>A0A0F2MBJ4</accession>
<evidence type="ECO:0000256" key="1">
    <source>
        <dbReference type="SAM" id="MobiDB-lite"/>
    </source>
</evidence>
<dbReference type="EMBL" id="AXCR01000006">
    <property type="protein sequence ID" value="KJR86210.1"/>
    <property type="molecule type" value="Genomic_DNA"/>
</dbReference>
<evidence type="ECO:0000313" key="3">
    <source>
        <dbReference type="Proteomes" id="UP000033710"/>
    </source>
</evidence>
<dbReference type="Proteomes" id="UP000033710">
    <property type="component" value="Unassembled WGS sequence"/>
</dbReference>
<evidence type="ECO:0000313" key="2">
    <source>
        <dbReference type="EMBL" id="KJR86210.1"/>
    </source>
</evidence>
<reference evidence="2 3" key="1">
    <citation type="journal article" date="2014" name="BMC Genomics">
        <title>Comparative genomics of the major fungal agents of human and animal Sporotrichosis: Sporothrix schenckii and Sporothrix brasiliensis.</title>
        <authorList>
            <person name="Teixeira M.M."/>
            <person name="de Almeida L.G."/>
            <person name="Kubitschek-Barreira P."/>
            <person name="Alves F.L."/>
            <person name="Kioshima E.S."/>
            <person name="Abadio A.K."/>
            <person name="Fernandes L."/>
            <person name="Derengowski L.S."/>
            <person name="Ferreira K.S."/>
            <person name="Souza R.C."/>
            <person name="Ruiz J.C."/>
            <person name="de Andrade N.C."/>
            <person name="Paes H.C."/>
            <person name="Nicola A.M."/>
            <person name="Albuquerque P."/>
            <person name="Gerber A.L."/>
            <person name="Martins V.P."/>
            <person name="Peconick L.D."/>
            <person name="Neto A.V."/>
            <person name="Chaucanez C.B."/>
            <person name="Silva P.A."/>
            <person name="Cunha O.L."/>
            <person name="de Oliveira F.F."/>
            <person name="dos Santos T.C."/>
            <person name="Barros A.L."/>
            <person name="Soares M.A."/>
            <person name="de Oliveira L.M."/>
            <person name="Marini M.M."/>
            <person name="Villalobos-Duno H."/>
            <person name="Cunha M.M."/>
            <person name="de Hoog S."/>
            <person name="da Silveira J.F."/>
            <person name="Henrissat B."/>
            <person name="Nino-Vega G.A."/>
            <person name="Cisalpino P.S."/>
            <person name="Mora-Montes H.M."/>
            <person name="Almeida S.R."/>
            <person name="Stajich J.E."/>
            <person name="Lopes-Bezerra L.M."/>
            <person name="Vasconcelos A.T."/>
            <person name="Felipe M.S."/>
        </authorList>
    </citation>
    <scope>NUCLEOTIDE SEQUENCE [LARGE SCALE GENOMIC DNA]</scope>
    <source>
        <strain evidence="2 3">1099-18</strain>
    </source>
</reference>
<dbReference type="AlphaFoldDB" id="A0A0F2MBJ4"/>
<comment type="caution">
    <text evidence="2">The sequence shown here is derived from an EMBL/GenBank/DDBJ whole genome shotgun (WGS) entry which is preliminary data.</text>
</comment>
<gene>
    <name evidence="2" type="ORF">SPSK_10487</name>
</gene>
<reference evidence="2 3" key="2">
    <citation type="journal article" date="2015" name="Eukaryot. Cell">
        <title>Asexual propagation of a virulent clone complex in a human and feline outbreak of sporotrichosis.</title>
        <authorList>
            <person name="Teixeira Mde M."/>
            <person name="Rodrigues A.M."/>
            <person name="Tsui C.K."/>
            <person name="de Almeida L.G."/>
            <person name="Van Diepeningen A.D."/>
            <person name="van den Ende B.G."/>
            <person name="Fernandes G.F."/>
            <person name="Kano R."/>
            <person name="Hamelin R.C."/>
            <person name="Lopes-Bezerra L.M."/>
            <person name="Vasconcelos A.T."/>
            <person name="de Hoog S."/>
            <person name="de Camargo Z.P."/>
            <person name="Felipe M.S."/>
        </authorList>
    </citation>
    <scope>NUCLEOTIDE SEQUENCE [LARGE SCALE GENOMIC DNA]</scope>
    <source>
        <strain evidence="2 3">1099-18</strain>
    </source>
</reference>
<dbReference type="RefSeq" id="XP_016588886.1">
    <property type="nucleotide sequence ID" value="XM_016736881.1"/>
</dbReference>
<dbReference type="GeneID" id="27672158"/>
<feature type="region of interest" description="Disordered" evidence="1">
    <location>
        <begin position="1"/>
        <end position="37"/>
    </location>
</feature>
<proteinExistence type="predicted"/>